<feature type="chain" id="PRO_5026970725" evidence="3">
    <location>
        <begin position="24"/>
        <end position="617"/>
    </location>
</feature>
<name>A0A6J1H3P5_CUCMO</name>
<dbReference type="PANTHER" id="PTHR45666:SF65">
    <property type="entry name" value="INOSITOL POLYPHOSPHATE-RELATED PHOSPHATASE DOMAIN-CONTAINING PROTEIN"/>
    <property type="match status" value="1"/>
</dbReference>
<feature type="domain" description="Inositol polyphosphate-related phosphatase" evidence="4">
    <location>
        <begin position="290"/>
        <end position="586"/>
    </location>
</feature>
<evidence type="ECO:0000256" key="3">
    <source>
        <dbReference type="SAM" id="SignalP"/>
    </source>
</evidence>
<evidence type="ECO:0000256" key="1">
    <source>
        <dbReference type="ARBA" id="ARBA00010768"/>
    </source>
</evidence>
<evidence type="ECO:0000256" key="2">
    <source>
        <dbReference type="ARBA" id="ARBA00022801"/>
    </source>
</evidence>
<dbReference type="GO" id="GO:0004445">
    <property type="term" value="F:inositol-polyphosphate 5-phosphatase activity"/>
    <property type="evidence" value="ECO:0007669"/>
    <property type="project" value="InterPro"/>
</dbReference>
<dbReference type="InterPro" id="IPR000300">
    <property type="entry name" value="IPPc"/>
</dbReference>
<keyword evidence="2" id="KW-0378">Hydrolase</keyword>
<feature type="signal peptide" evidence="3">
    <location>
        <begin position="1"/>
        <end position="23"/>
    </location>
</feature>
<dbReference type="Proteomes" id="UP000504609">
    <property type="component" value="Unplaced"/>
</dbReference>
<dbReference type="GO" id="GO:0046856">
    <property type="term" value="P:phosphatidylinositol dephosphorylation"/>
    <property type="evidence" value="ECO:0007669"/>
    <property type="project" value="InterPro"/>
</dbReference>
<accession>A0A6J1H3P5</accession>
<gene>
    <name evidence="6" type="primary">LOC111460127</name>
</gene>
<dbReference type="GeneID" id="111460127"/>
<evidence type="ECO:0000259" key="4">
    <source>
        <dbReference type="SMART" id="SM00128"/>
    </source>
</evidence>
<dbReference type="GO" id="GO:0004439">
    <property type="term" value="F:phosphatidylinositol-4,5-bisphosphate 5-phosphatase activity"/>
    <property type="evidence" value="ECO:0007669"/>
    <property type="project" value="TreeGrafter"/>
</dbReference>
<dbReference type="InterPro" id="IPR045849">
    <property type="entry name" value="IP5P_plant"/>
</dbReference>
<dbReference type="Pfam" id="PF22669">
    <property type="entry name" value="Exo_endo_phos2"/>
    <property type="match status" value="2"/>
</dbReference>
<comment type="similarity">
    <text evidence="1">Belongs to the inositol polyphosphate 5-phosphatase family.</text>
</comment>
<dbReference type="RefSeq" id="XP_022959006.1">
    <property type="nucleotide sequence ID" value="XM_023103238.1"/>
</dbReference>
<protein>
    <submittedName>
        <fullName evidence="6">Type IV inositol polyphosphate 5-phosphatase 7-like isoform X1</fullName>
    </submittedName>
</protein>
<dbReference type="GO" id="GO:0034485">
    <property type="term" value="F:phosphatidylinositol-3,4,5-trisphosphate 5-phosphatase activity"/>
    <property type="evidence" value="ECO:0007669"/>
    <property type="project" value="TreeGrafter"/>
</dbReference>
<proteinExistence type="inferred from homology"/>
<organism evidence="5 6">
    <name type="scientific">Cucurbita moschata</name>
    <name type="common">Winter crookneck squash</name>
    <name type="synonym">Cucurbita pepo var. moschata</name>
    <dbReference type="NCBI Taxonomy" id="3662"/>
    <lineage>
        <taxon>Eukaryota</taxon>
        <taxon>Viridiplantae</taxon>
        <taxon>Streptophyta</taxon>
        <taxon>Embryophyta</taxon>
        <taxon>Tracheophyta</taxon>
        <taxon>Spermatophyta</taxon>
        <taxon>Magnoliopsida</taxon>
        <taxon>eudicotyledons</taxon>
        <taxon>Gunneridae</taxon>
        <taxon>Pentapetalae</taxon>
        <taxon>rosids</taxon>
        <taxon>fabids</taxon>
        <taxon>Cucurbitales</taxon>
        <taxon>Cucurbitaceae</taxon>
        <taxon>Cucurbiteae</taxon>
        <taxon>Cucurbita</taxon>
    </lineage>
</organism>
<dbReference type="Gene3D" id="3.60.10.10">
    <property type="entry name" value="Endonuclease/exonuclease/phosphatase"/>
    <property type="match status" value="2"/>
</dbReference>
<reference evidence="6" key="1">
    <citation type="submission" date="2025-08" db="UniProtKB">
        <authorList>
            <consortium name="RefSeq"/>
        </authorList>
    </citation>
    <scope>IDENTIFICATION</scope>
    <source>
        <tissue evidence="6">Young leaves</tissue>
    </source>
</reference>
<evidence type="ECO:0000313" key="5">
    <source>
        <dbReference type="Proteomes" id="UP000504609"/>
    </source>
</evidence>
<sequence>MVKWVPHIQAKAWGLWLLQLVLVDHNGKKKEIEIDANSPSLHWTTDVEFFLKFRKKTEEEAMRDENSKKSKLSWSKKMVTKWFNIKTRTGREDYLEDHGVHEEKSSERVERSQHELMNIDDPRIVDVQNYSIFVATWNVGGRSPPSNLSLEDWLHTSAPADIYVLGFQEIVPLNAGNVLGGEDSGPARKWLTLIQKTLNDLPGTGDEGCSYMPSPIPEPVMEVNDDFDESLRLKNSSYFLRRSFHTTNSGGSSNQLDRRFSISNHVMFDHRSSDYESSFRWGHRLSNYTRKSDYCRQSNESRPSDYSKWGSSEDDGCHGDLTSETLYSPPLYNGSTSKEDEHGTSGHSRYCLVANKQMVGVFLTIWIRSELKDSIRNTKVSCVGRGLMGYLGNKGSISVSLSLHQTSFCFICSHLTSGQKQGDELRRNSDVIEILKKTRFRSDRAFPHQKSPQTILEHDRVIWFGDLNYRIALSHRSAKALVEMQNWRVLLENDQLRNEQIYGRVFVGWNEGNIYFPPTYKYSNNSDQYSGDGMYWKEKRRTPAWCDRILWYGEGLHQLSYVRGESRFSDHRPVYGLFCAEVESNRGESKKNMGGSSKVDVEELLPYSHGYTELNFY</sequence>
<dbReference type="InterPro" id="IPR036691">
    <property type="entry name" value="Endo/exonu/phosph_ase_sf"/>
</dbReference>
<dbReference type="PANTHER" id="PTHR45666">
    <property type="entry name" value="TYPE IV INOSITOL POLYPHOSPHATE 5-PHOSPHATASE 9"/>
    <property type="match status" value="1"/>
</dbReference>
<dbReference type="SMART" id="SM00128">
    <property type="entry name" value="IPPc"/>
    <property type="match status" value="1"/>
</dbReference>
<dbReference type="AlphaFoldDB" id="A0A6J1H3P5"/>
<dbReference type="SUPFAM" id="SSF56219">
    <property type="entry name" value="DNase I-like"/>
    <property type="match status" value="1"/>
</dbReference>
<evidence type="ECO:0000313" key="6">
    <source>
        <dbReference type="RefSeq" id="XP_022959006.1"/>
    </source>
</evidence>
<keyword evidence="3" id="KW-0732">Signal</keyword>
<keyword evidence="5" id="KW-1185">Reference proteome</keyword>
<dbReference type="KEGG" id="cmos:111460127"/>